<sequence>MASYRYGRPEPPVFKHGGFELRDTKFTAGGYDRIDGKDLRKIFSLKIYDPLAPPDWGMLQAMKDNNFEFKKVCFIAQLKHYGIDHYPNAKVADLRNLLGDSVHKGKCDSVPEPVLQFQSQMEKDYEPARQKWLTEFRPWDAKQKEQCVEPQQKADYDFDWFLEFYFMSEGKPDPTKTLEVLELSGHDKKSHRIERTVPGLHTKFCRSSMDIEDQFPAEYGANLLIGWDSLAVTRRAEEREKQLEEKRRQMEEKRGRERDAMWEKALRPHLQYLIQRSKMDLAPPKSFDLQRCIGSYVVRCDDVAREEYFPSTLSLNIFPGVEGSLTANFSFGIVEGTMLLDFSEDMLDHLSVELDEKEKPRTRDPCLRHESPCDDCYECGFGSSEEEEEEEEDDEDEEDEERTLNAAGKRSAPDSNTKANAPPTKRQRTSPELPRRVYFRLRGREAGDETMKYGSEIFSEVQTGYLDFLDDECTQFAGFSDWLPKVGKNTKFNGCKTSDILPKWVEWEPWSDYSAIQAEKSWDSLRLR</sequence>
<name>A0ABR1YL38_9PEZI</name>
<reference evidence="3 4" key="1">
    <citation type="submission" date="2024-04" db="EMBL/GenBank/DDBJ databases">
        <title>Phyllosticta paracitricarpa is synonymous to the EU quarantine fungus P. citricarpa based on phylogenomic analyses.</title>
        <authorList>
            <consortium name="Lawrence Berkeley National Laboratory"/>
            <person name="Van Ingen-Buijs V.A."/>
            <person name="Van Westerhoven A.C."/>
            <person name="Haridas S."/>
            <person name="Skiadas P."/>
            <person name="Martin F."/>
            <person name="Groenewald J.Z."/>
            <person name="Crous P.W."/>
            <person name="Seidl M.F."/>
        </authorList>
    </citation>
    <scope>NUCLEOTIDE SEQUENCE [LARGE SCALE GENOMIC DNA]</scope>
    <source>
        <strain evidence="3 4">CBS 123374</strain>
    </source>
</reference>
<feature type="region of interest" description="Disordered" evidence="2">
    <location>
        <begin position="378"/>
        <end position="432"/>
    </location>
</feature>
<evidence type="ECO:0000256" key="1">
    <source>
        <dbReference type="SAM" id="Coils"/>
    </source>
</evidence>
<feature type="compositionally biased region" description="Acidic residues" evidence="2">
    <location>
        <begin position="384"/>
        <end position="401"/>
    </location>
</feature>
<gene>
    <name evidence="3" type="ORF">HDK90DRAFT_535102</name>
</gene>
<proteinExistence type="predicted"/>
<accession>A0ABR1YL38</accession>
<evidence type="ECO:0000313" key="4">
    <source>
        <dbReference type="Proteomes" id="UP001492380"/>
    </source>
</evidence>
<dbReference type="EMBL" id="JBBWRZ010000007">
    <property type="protein sequence ID" value="KAK8232335.1"/>
    <property type="molecule type" value="Genomic_DNA"/>
</dbReference>
<evidence type="ECO:0000313" key="3">
    <source>
        <dbReference type="EMBL" id="KAK8232335.1"/>
    </source>
</evidence>
<comment type="caution">
    <text evidence="3">The sequence shown here is derived from an EMBL/GenBank/DDBJ whole genome shotgun (WGS) entry which is preliminary data.</text>
</comment>
<keyword evidence="1" id="KW-0175">Coiled coil</keyword>
<organism evidence="3 4">
    <name type="scientific">Phyllosticta capitalensis</name>
    <dbReference type="NCBI Taxonomy" id="121624"/>
    <lineage>
        <taxon>Eukaryota</taxon>
        <taxon>Fungi</taxon>
        <taxon>Dikarya</taxon>
        <taxon>Ascomycota</taxon>
        <taxon>Pezizomycotina</taxon>
        <taxon>Dothideomycetes</taxon>
        <taxon>Dothideomycetes incertae sedis</taxon>
        <taxon>Botryosphaeriales</taxon>
        <taxon>Phyllostictaceae</taxon>
        <taxon>Phyllosticta</taxon>
    </lineage>
</organism>
<evidence type="ECO:0000256" key="2">
    <source>
        <dbReference type="SAM" id="MobiDB-lite"/>
    </source>
</evidence>
<protein>
    <submittedName>
        <fullName evidence="3">Uncharacterized protein</fullName>
    </submittedName>
</protein>
<dbReference type="Proteomes" id="UP001492380">
    <property type="component" value="Unassembled WGS sequence"/>
</dbReference>
<keyword evidence="4" id="KW-1185">Reference proteome</keyword>
<feature type="coiled-coil region" evidence="1">
    <location>
        <begin position="233"/>
        <end position="260"/>
    </location>
</feature>